<name>A0A1J5DZC6_9BACT</name>
<dbReference type="InterPro" id="IPR003500">
    <property type="entry name" value="RpiB_LacA_LacB"/>
</dbReference>
<keyword evidence="2 5" id="KW-0413">Isomerase</keyword>
<evidence type="ECO:0000256" key="2">
    <source>
        <dbReference type="ARBA" id="ARBA00023235"/>
    </source>
</evidence>
<reference evidence="5 6" key="1">
    <citation type="journal article" date="2016" name="Environ. Microbiol.">
        <title>Genomic resolution of a cold subsurface aquifer community provides metabolic insights for novel microbes adapted to high CO concentrations.</title>
        <authorList>
            <person name="Probst A.J."/>
            <person name="Castelle C.J."/>
            <person name="Singh A."/>
            <person name="Brown C.T."/>
            <person name="Anantharaman K."/>
            <person name="Sharon I."/>
            <person name="Hug L.A."/>
            <person name="Burstein D."/>
            <person name="Emerson J.B."/>
            <person name="Thomas B.C."/>
            <person name="Banfield J.F."/>
        </authorList>
    </citation>
    <scope>NUCLEOTIDE SEQUENCE [LARGE SCALE GENOMIC DNA]</scope>
    <source>
        <strain evidence="5">CG2_30_40_21</strain>
    </source>
</reference>
<feature type="binding site" evidence="4">
    <location>
        <position position="107"/>
    </location>
    <ligand>
        <name>D-ribulose 5-phosphate</name>
        <dbReference type="ChEBI" id="CHEBI:58121"/>
    </ligand>
</feature>
<evidence type="ECO:0000256" key="4">
    <source>
        <dbReference type="PIRSR" id="PIRSR005384-2"/>
    </source>
</evidence>
<dbReference type="Pfam" id="PF02502">
    <property type="entry name" value="LacAB_rpiB"/>
    <property type="match status" value="1"/>
</dbReference>
<dbReference type="SUPFAM" id="SSF89623">
    <property type="entry name" value="Ribose/Galactose isomerase RpiB/AlsB"/>
    <property type="match status" value="1"/>
</dbReference>
<dbReference type="GO" id="GO:0004751">
    <property type="term" value="F:ribose-5-phosphate isomerase activity"/>
    <property type="evidence" value="ECO:0007669"/>
    <property type="project" value="TreeGrafter"/>
</dbReference>
<gene>
    <name evidence="5" type="ORF">AUJ95_03345</name>
</gene>
<feature type="binding site" evidence="4">
    <location>
        <begin position="74"/>
        <end position="78"/>
    </location>
    <ligand>
        <name>D-ribulose 5-phosphate</name>
        <dbReference type="ChEBI" id="CHEBI:58121"/>
    </ligand>
</feature>
<comment type="similarity">
    <text evidence="1">Belongs to the LacAB/RpiB family.</text>
</comment>
<evidence type="ECO:0000256" key="3">
    <source>
        <dbReference type="PIRSR" id="PIRSR005384-1"/>
    </source>
</evidence>
<dbReference type="NCBIfam" id="NF004051">
    <property type="entry name" value="PRK05571.1"/>
    <property type="match status" value="1"/>
</dbReference>
<dbReference type="AlphaFoldDB" id="A0A1J5DZC6"/>
<feature type="binding site" evidence="4">
    <location>
        <begin position="8"/>
        <end position="9"/>
    </location>
    <ligand>
        <name>D-ribulose 5-phosphate</name>
        <dbReference type="ChEBI" id="CHEBI:58121"/>
    </ligand>
</feature>
<dbReference type="InterPro" id="IPR036569">
    <property type="entry name" value="RpiB_LacA_LacB_sf"/>
</dbReference>
<dbReference type="Proteomes" id="UP000183085">
    <property type="component" value="Unassembled WGS sequence"/>
</dbReference>
<dbReference type="PIRSF" id="PIRSF005384">
    <property type="entry name" value="RpiB_LacA_B"/>
    <property type="match status" value="1"/>
</dbReference>
<evidence type="ECO:0000313" key="5">
    <source>
        <dbReference type="EMBL" id="OIP41445.1"/>
    </source>
</evidence>
<dbReference type="EMBL" id="MNYI01000082">
    <property type="protein sequence ID" value="OIP41445.1"/>
    <property type="molecule type" value="Genomic_DNA"/>
</dbReference>
<organism evidence="5 6">
    <name type="scientific">Candidatus Desantisbacteria bacterium CG2_30_40_21</name>
    <dbReference type="NCBI Taxonomy" id="1817895"/>
    <lineage>
        <taxon>Bacteria</taxon>
        <taxon>Candidatus Desantisiibacteriota</taxon>
    </lineage>
</organism>
<protein>
    <submittedName>
        <fullName evidence="5">Ribose 5-phosphate isomerase B</fullName>
    </submittedName>
</protein>
<feature type="active site" description="Proton donor" evidence="3">
    <location>
        <position position="106"/>
    </location>
</feature>
<dbReference type="GO" id="GO:0009052">
    <property type="term" value="P:pentose-phosphate shunt, non-oxidative branch"/>
    <property type="evidence" value="ECO:0007669"/>
    <property type="project" value="TreeGrafter"/>
</dbReference>
<feature type="binding site" evidence="4">
    <location>
        <position position="140"/>
    </location>
    <ligand>
        <name>D-ribulose 5-phosphate</name>
        <dbReference type="ChEBI" id="CHEBI:58121"/>
    </ligand>
</feature>
<dbReference type="Gene3D" id="3.40.1400.10">
    <property type="entry name" value="Sugar-phosphate isomerase, RpiB/LacA/LacB"/>
    <property type="match status" value="1"/>
</dbReference>
<proteinExistence type="inferred from homology"/>
<dbReference type="PANTHER" id="PTHR30345:SF0">
    <property type="entry name" value="DNA DAMAGE-REPAIR_TOLERATION PROTEIN DRT102"/>
    <property type="match status" value="1"/>
</dbReference>
<feature type="binding site" evidence="4">
    <location>
        <position position="117"/>
    </location>
    <ligand>
        <name>D-ribulose 5-phosphate</name>
        <dbReference type="ChEBI" id="CHEBI:58121"/>
    </ligand>
</feature>
<dbReference type="InterPro" id="IPR004785">
    <property type="entry name" value="RpiB"/>
</dbReference>
<dbReference type="STRING" id="1817895.AUJ95_03345"/>
<evidence type="ECO:0000313" key="6">
    <source>
        <dbReference type="Proteomes" id="UP000183085"/>
    </source>
</evidence>
<dbReference type="NCBIfam" id="TIGR00689">
    <property type="entry name" value="rpiB_lacA_lacB"/>
    <property type="match status" value="1"/>
</dbReference>
<evidence type="ECO:0000256" key="1">
    <source>
        <dbReference type="ARBA" id="ARBA00008754"/>
    </source>
</evidence>
<dbReference type="PANTHER" id="PTHR30345">
    <property type="entry name" value="RIBOSE-5-PHOSPHATE ISOMERASE B"/>
    <property type="match status" value="1"/>
</dbReference>
<feature type="binding site" evidence="4">
    <location>
        <position position="144"/>
    </location>
    <ligand>
        <name>D-ribulose 5-phosphate</name>
        <dbReference type="ChEBI" id="CHEBI:58121"/>
    </ligand>
</feature>
<feature type="active site" description="Proton acceptor" evidence="3">
    <location>
        <position position="73"/>
    </location>
</feature>
<comment type="caution">
    <text evidence="5">The sequence shown here is derived from an EMBL/GenBank/DDBJ whole genome shotgun (WGS) entry which is preliminary data.</text>
</comment>
<dbReference type="NCBIfam" id="TIGR01120">
    <property type="entry name" value="rpiB"/>
    <property type="match status" value="1"/>
</dbReference>
<dbReference type="GO" id="GO:0019316">
    <property type="term" value="P:D-allose catabolic process"/>
    <property type="evidence" value="ECO:0007669"/>
    <property type="project" value="TreeGrafter"/>
</dbReference>
<accession>A0A1J5DZC6</accession>
<sequence length="156" mass="17290">MKIALGADHAGYRLKEEIAEHLKKGDRKDHSYGEYEVMDCGTNSEDPVDYPDFGIKAAQAVRDGVCKYGILICGTGVGMSITANKIHRIRAALCHTTQMAKLCRKHNDANILVLGARVIEPQVAIEMVDIFLATDFAGGRHERRVKKIAQLEMEVH</sequence>